<dbReference type="InterPro" id="IPR049625">
    <property type="entry name" value="Glyco_transf_61_cat"/>
</dbReference>
<dbReference type="PANTHER" id="PTHR20961">
    <property type="entry name" value="GLYCOSYLTRANSFERASE"/>
    <property type="match status" value="1"/>
</dbReference>
<organism evidence="6 7">
    <name type="scientific">Mizuhopecten yessoensis</name>
    <name type="common">Japanese scallop</name>
    <name type="synonym">Patinopecten yessoensis</name>
    <dbReference type="NCBI Taxonomy" id="6573"/>
    <lineage>
        <taxon>Eukaryota</taxon>
        <taxon>Metazoa</taxon>
        <taxon>Spiralia</taxon>
        <taxon>Lophotrochozoa</taxon>
        <taxon>Mollusca</taxon>
        <taxon>Bivalvia</taxon>
        <taxon>Autobranchia</taxon>
        <taxon>Pteriomorphia</taxon>
        <taxon>Pectinida</taxon>
        <taxon>Pectinoidea</taxon>
        <taxon>Pectinidae</taxon>
        <taxon>Mizuhopecten</taxon>
    </lineage>
</organism>
<dbReference type="GO" id="GO:0016757">
    <property type="term" value="F:glycosyltransferase activity"/>
    <property type="evidence" value="ECO:0007669"/>
    <property type="project" value="UniProtKB-KW"/>
</dbReference>
<evidence type="ECO:0000313" key="7">
    <source>
        <dbReference type="Proteomes" id="UP000242188"/>
    </source>
</evidence>
<keyword evidence="4" id="KW-1133">Transmembrane helix</keyword>
<keyword evidence="4" id="KW-0812">Transmembrane</keyword>
<reference evidence="6 7" key="1">
    <citation type="journal article" date="2017" name="Nat. Ecol. Evol.">
        <title>Scallop genome provides insights into evolution of bilaterian karyotype and development.</title>
        <authorList>
            <person name="Wang S."/>
            <person name="Zhang J."/>
            <person name="Jiao W."/>
            <person name="Li J."/>
            <person name="Xun X."/>
            <person name="Sun Y."/>
            <person name="Guo X."/>
            <person name="Huan P."/>
            <person name="Dong B."/>
            <person name="Zhang L."/>
            <person name="Hu X."/>
            <person name="Sun X."/>
            <person name="Wang J."/>
            <person name="Zhao C."/>
            <person name="Wang Y."/>
            <person name="Wang D."/>
            <person name="Huang X."/>
            <person name="Wang R."/>
            <person name="Lv J."/>
            <person name="Li Y."/>
            <person name="Zhang Z."/>
            <person name="Liu B."/>
            <person name="Lu W."/>
            <person name="Hui Y."/>
            <person name="Liang J."/>
            <person name="Zhou Z."/>
            <person name="Hou R."/>
            <person name="Li X."/>
            <person name="Liu Y."/>
            <person name="Li H."/>
            <person name="Ning X."/>
            <person name="Lin Y."/>
            <person name="Zhao L."/>
            <person name="Xing Q."/>
            <person name="Dou J."/>
            <person name="Li Y."/>
            <person name="Mao J."/>
            <person name="Guo H."/>
            <person name="Dou H."/>
            <person name="Li T."/>
            <person name="Mu C."/>
            <person name="Jiang W."/>
            <person name="Fu Q."/>
            <person name="Fu X."/>
            <person name="Miao Y."/>
            <person name="Liu J."/>
            <person name="Yu Q."/>
            <person name="Li R."/>
            <person name="Liao H."/>
            <person name="Li X."/>
            <person name="Kong Y."/>
            <person name="Jiang Z."/>
            <person name="Chourrout D."/>
            <person name="Li R."/>
            <person name="Bao Z."/>
        </authorList>
    </citation>
    <scope>NUCLEOTIDE SEQUENCE [LARGE SCALE GENOMIC DNA]</scope>
    <source>
        <strain evidence="6 7">PY_sf001</strain>
    </source>
</reference>
<keyword evidence="2 6" id="KW-0808">Transferase</keyword>
<evidence type="ECO:0000256" key="2">
    <source>
        <dbReference type="ARBA" id="ARBA00022679"/>
    </source>
</evidence>
<gene>
    <name evidence="6" type="ORF">KP79_PYT10842</name>
</gene>
<evidence type="ECO:0000259" key="5">
    <source>
        <dbReference type="Pfam" id="PF04577"/>
    </source>
</evidence>
<proteinExistence type="predicted"/>
<dbReference type="STRING" id="6573.A0A210R4J0"/>
<dbReference type="EMBL" id="NEDP02000462">
    <property type="protein sequence ID" value="OWF55801.1"/>
    <property type="molecule type" value="Genomic_DNA"/>
</dbReference>
<name>A0A210R4J0_MIZYE</name>
<feature type="domain" description="Glycosyltransferase 61 catalytic" evidence="5">
    <location>
        <begin position="148"/>
        <end position="342"/>
    </location>
</feature>
<keyword evidence="3" id="KW-0325">Glycoprotein</keyword>
<protein>
    <submittedName>
        <fullName evidence="6">Beta-(1,2)-xylosyltransferase</fullName>
    </submittedName>
</protein>
<evidence type="ECO:0000313" key="6">
    <source>
        <dbReference type="EMBL" id="OWF55801.1"/>
    </source>
</evidence>
<dbReference type="Pfam" id="PF04577">
    <property type="entry name" value="Glyco_transf_61"/>
    <property type="match status" value="1"/>
</dbReference>
<dbReference type="OrthoDB" id="529273at2759"/>
<evidence type="ECO:0000256" key="3">
    <source>
        <dbReference type="ARBA" id="ARBA00023180"/>
    </source>
</evidence>
<sequence>MVKLKLKNSVKCFLPLLVMVLIVIFFVPKKILNLEQVKHQLYYLYIVHDINVDEEWLHRPTQICEGTFTGYGNEFAILRDVEVFPETHFKLKCASRKFRNYQFTNGMGAKNHLNQWLEALEDTSVTESKNVQKKKTIFVLRYEYANLYHQMTDFYNAFLVAKLLKIPPDDLDVVLTDRNSPSVLDKAWDVLFGNVTKVKDMKEPVFYKEVIWAVIGYNSPMNFHSLNSLPYVEEFSHFFKTRYNTGPKVLDCAGVSILFVWRRNYVAHPGNPSGTISRKIKNEKELIEAVQEVFPGHSVAGIQLDEHEINDQVKWVSQTDILVGMHGAGMSHIMELPYHAGVLELFPTYKAKTNRHFRAMARWRGLHYRSWQNINPNNEFKGQYTRIPPIVVTQHLLGLYRDMCGSITIPAKT</sequence>
<comment type="caution">
    <text evidence="6">The sequence shown here is derived from an EMBL/GenBank/DDBJ whole genome shotgun (WGS) entry which is preliminary data.</text>
</comment>
<evidence type="ECO:0000256" key="1">
    <source>
        <dbReference type="ARBA" id="ARBA00022676"/>
    </source>
</evidence>
<evidence type="ECO:0000256" key="4">
    <source>
        <dbReference type="SAM" id="Phobius"/>
    </source>
</evidence>
<dbReference type="AlphaFoldDB" id="A0A210R4J0"/>
<keyword evidence="4" id="KW-0472">Membrane</keyword>
<accession>A0A210R4J0</accession>
<feature type="transmembrane region" description="Helical" evidence="4">
    <location>
        <begin position="12"/>
        <end position="28"/>
    </location>
</feature>
<dbReference type="InterPro" id="IPR007657">
    <property type="entry name" value="Glycosyltransferase_61"/>
</dbReference>
<keyword evidence="1" id="KW-0328">Glycosyltransferase</keyword>
<keyword evidence="7" id="KW-1185">Reference proteome</keyword>
<dbReference type="Proteomes" id="UP000242188">
    <property type="component" value="Unassembled WGS sequence"/>
</dbReference>